<dbReference type="Gene3D" id="3.30.530.20">
    <property type="match status" value="1"/>
</dbReference>
<evidence type="ECO:0000256" key="1">
    <source>
        <dbReference type="ARBA" id="ARBA00006817"/>
    </source>
</evidence>
<sequence>MSSNKGIVNMTSRIEGKELIMERTFHAPRELVFKAFSDSKNLESWWGPQGWKTENKTFEFKQEGVWHYCMRCEDKNQGEFYGMESWGKAIYKEIVVPEKIVYADAFSDKDGSISDQMPEMIITMLFEDSGENTKLTVRSQFSSEDELKKVVEMGVEQGMASQFDCLDEVLAEWK</sequence>
<dbReference type="Pfam" id="PF08327">
    <property type="entry name" value="AHSA1"/>
    <property type="match status" value="1"/>
</dbReference>
<dbReference type="AlphaFoldDB" id="A0A6I2MA47"/>
<dbReference type="RefSeq" id="WP_070877394.1">
    <property type="nucleotide sequence ID" value="NZ_CAJFZX010000006.1"/>
</dbReference>
<dbReference type="EMBL" id="WKKF01000001">
    <property type="protein sequence ID" value="MRX53826.1"/>
    <property type="molecule type" value="Genomic_DNA"/>
</dbReference>
<dbReference type="Proteomes" id="UP000441585">
    <property type="component" value="Unassembled WGS sequence"/>
</dbReference>
<proteinExistence type="inferred from homology"/>
<evidence type="ECO:0000259" key="2">
    <source>
        <dbReference type="Pfam" id="PF08327"/>
    </source>
</evidence>
<organism evidence="3 4">
    <name type="scientific">Metabacillus idriensis</name>
    <dbReference type="NCBI Taxonomy" id="324768"/>
    <lineage>
        <taxon>Bacteria</taxon>
        <taxon>Bacillati</taxon>
        <taxon>Bacillota</taxon>
        <taxon>Bacilli</taxon>
        <taxon>Bacillales</taxon>
        <taxon>Bacillaceae</taxon>
        <taxon>Metabacillus</taxon>
    </lineage>
</organism>
<protein>
    <submittedName>
        <fullName evidence="3">SRPBCC domain-containing protein</fullName>
    </submittedName>
</protein>
<keyword evidence="4" id="KW-1185">Reference proteome</keyword>
<evidence type="ECO:0000313" key="3">
    <source>
        <dbReference type="EMBL" id="MRX53826.1"/>
    </source>
</evidence>
<dbReference type="InterPro" id="IPR023393">
    <property type="entry name" value="START-like_dom_sf"/>
</dbReference>
<comment type="similarity">
    <text evidence="1">Belongs to the AHA1 family.</text>
</comment>
<reference evidence="3 4" key="1">
    <citation type="submission" date="2019-11" db="EMBL/GenBank/DDBJ databases">
        <title>Bacillus idriensis genome.</title>
        <authorList>
            <person name="Konopka E.N."/>
            <person name="Newman J.D."/>
        </authorList>
    </citation>
    <scope>NUCLEOTIDE SEQUENCE [LARGE SCALE GENOMIC DNA]</scope>
    <source>
        <strain evidence="3 4">DSM 19097</strain>
    </source>
</reference>
<name>A0A6I2MA47_9BACI</name>
<accession>A0A6I2MA47</accession>
<dbReference type="InterPro" id="IPR013538">
    <property type="entry name" value="ASHA1/2-like_C"/>
</dbReference>
<gene>
    <name evidence="3" type="ORF">GJU41_07560</name>
</gene>
<evidence type="ECO:0000313" key="4">
    <source>
        <dbReference type="Proteomes" id="UP000441585"/>
    </source>
</evidence>
<dbReference type="SUPFAM" id="SSF55961">
    <property type="entry name" value="Bet v1-like"/>
    <property type="match status" value="1"/>
</dbReference>
<comment type="caution">
    <text evidence="3">The sequence shown here is derived from an EMBL/GenBank/DDBJ whole genome shotgun (WGS) entry which is preliminary data.</text>
</comment>
<feature type="domain" description="Activator of Hsp90 ATPase homologue 1/2-like C-terminal" evidence="2">
    <location>
        <begin position="27"/>
        <end position="170"/>
    </location>
</feature>